<evidence type="ECO:0000256" key="7">
    <source>
        <dbReference type="HAMAP-Rule" id="MF_01587"/>
    </source>
</evidence>
<protein>
    <recommendedName>
        <fullName evidence="7">DNA ligase B</fullName>
        <ecNumber evidence="7">6.5.1.2</ecNumber>
    </recommendedName>
    <alternativeName>
        <fullName evidence="7">Polydeoxyribonucleotide synthase [NAD(+)] B</fullName>
    </alternativeName>
</protein>
<dbReference type="SUPFAM" id="SSF50249">
    <property type="entry name" value="Nucleic acid-binding proteins"/>
    <property type="match status" value="1"/>
</dbReference>
<dbReference type="SUPFAM" id="SSF47781">
    <property type="entry name" value="RuvA domain 2-like"/>
    <property type="match status" value="1"/>
</dbReference>
<dbReference type="GO" id="GO:0003911">
    <property type="term" value="F:DNA ligase (NAD+) activity"/>
    <property type="evidence" value="ECO:0007669"/>
    <property type="project" value="UniProtKB-EC"/>
</dbReference>
<evidence type="ECO:0000256" key="6">
    <source>
        <dbReference type="ARBA" id="ARBA00034005"/>
    </source>
</evidence>
<name>A0ABR7YVV8_9PSED</name>
<comment type="function">
    <text evidence="7">Catalyzes the formation of phosphodiester linkages between 5'-phosphoryl and 3'-hydroxyl groups in double-stranded DNA using NAD as a coenzyme and as the energy source for the reaction.</text>
</comment>
<dbReference type="Gene3D" id="2.40.50.140">
    <property type="entry name" value="Nucleic acid-binding proteins"/>
    <property type="match status" value="1"/>
</dbReference>
<dbReference type="InterPro" id="IPR013839">
    <property type="entry name" value="DNAligase_adenylation"/>
</dbReference>
<dbReference type="InterPro" id="IPR020923">
    <property type="entry name" value="DNA_ligase_B"/>
</dbReference>
<dbReference type="NCBIfam" id="NF005987">
    <property type="entry name" value="PRK08097.1"/>
    <property type="match status" value="1"/>
</dbReference>
<evidence type="ECO:0000256" key="8">
    <source>
        <dbReference type="SAM" id="SignalP"/>
    </source>
</evidence>
<dbReference type="InterPro" id="IPR004150">
    <property type="entry name" value="NAD_DNA_ligase_OB"/>
</dbReference>
<feature type="chain" id="PRO_5045401362" description="DNA ligase B" evidence="8">
    <location>
        <begin position="23"/>
        <end position="566"/>
    </location>
</feature>
<evidence type="ECO:0000256" key="4">
    <source>
        <dbReference type="ARBA" id="ARBA00023027"/>
    </source>
</evidence>
<feature type="signal peptide" evidence="8">
    <location>
        <begin position="1"/>
        <end position="22"/>
    </location>
</feature>
<evidence type="ECO:0000313" key="10">
    <source>
        <dbReference type="EMBL" id="MBD1597333.1"/>
    </source>
</evidence>
<dbReference type="Gene3D" id="1.10.287.610">
    <property type="entry name" value="Helix hairpin bin"/>
    <property type="match status" value="1"/>
</dbReference>
<dbReference type="Pfam" id="PF01653">
    <property type="entry name" value="DNA_ligase_aden"/>
    <property type="match status" value="1"/>
</dbReference>
<dbReference type="PANTHER" id="PTHR47810">
    <property type="entry name" value="DNA LIGASE"/>
    <property type="match status" value="1"/>
</dbReference>
<evidence type="ECO:0000256" key="5">
    <source>
        <dbReference type="ARBA" id="ARBA00023204"/>
    </source>
</evidence>
<dbReference type="SUPFAM" id="SSF56091">
    <property type="entry name" value="DNA ligase/mRNA capping enzyme, catalytic domain"/>
    <property type="match status" value="1"/>
</dbReference>
<gene>
    <name evidence="7 10" type="primary">ligB</name>
    <name evidence="10" type="ORF">HAQ05_01210</name>
</gene>
<keyword evidence="2 7" id="KW-0235">DNA replication</keyword>
<organism evidence="10 11">
    <name type="scientific">Pseudomonas typographi</name>
    <dbReference type="NCBI Taxonomy" id="2715964"/>
    <lineage>
        <taxon>Bacteria</taxon>
        <taxon>Pseudomonadati</taxon>
        <taxon>Pseudomonadota</taxon>
        <taxon>Gammaproteobacteria</taxon>
        <taxon>Pseudomonadales</taxon>
        <taxon>Pseudomonadaceae</taxon>
        <taxon>Pseudomonas</taxon>
    </lineage>
</organism>
<comment type="catalytic activity">
    <reaction evidence="6 7">
        <text>NAD(+) + (deoxyribonucleotide)n-3'-hydroxyl + 5'-phospho-(deoxyribonucleotide)m = (deoxyribonucleotide)n+m + AMP + beta-nicotinamide D-nucleotide.</text>
        <dbReference type="EC" id="6.5.1.2"/>
    </reaction>
</comment>
<dbReference type="PANTHER" id="PTHR47810:SF1">
    <property type="entry name" value="DNA LIGASE B"/>
    <property type="match status" value="1"/>
</dbReference>
<keyword evidence="8" id="KW-0732">Signal</keyword>
<feature type="active site" description="N6-AMP-lysine intermediate" evidence="7">
    <location>
        <position position="127"/>
    </location>
</feature>
<comment type="similarity">
    <text evidence="7">Belongs to the NAD-dependent DNA ligase family. LigB subfamily.</text>
</comment>
<dbReference type="Gene3D" id="1.10.150.20">
    <property type="entry name" value="5' to 3' exonuclease, C-terminal subdomain"/>
    <property type="match status" value="1"/>
</dbReference>
<dbReference type="InterPro" id="IPR050326">
    <property type="entry name" value="NAD_dep_DNA_ligaseB"/>
</dbReference>
<keyword evidence="4 7" id="KW-0520">NAD</keyword>
<dbReference type="HAMAP" id="MF_01587">
    <property type="entry name" value="DNA_ligase_B"/>
    <property type="match status" value="1"/>
</dbReference>
<accession>A0ABR7YVV8</accession>
<feature type="domain" description="NAD-dependent DNA ligase N-terminal" evidence="9">
    <location>
        <begin position="30"/>
        <end position="427"/>
    </location>
</feature>
<evidence type="ECO:0000259" key="9">
    <source>
        <dbReference type="SMART" id="SM00532"/>
    </source>
</evidence>
<dbReference type="InterPro" id="IPR010994">
    <property type="entry name" value="RuvA_2-like"/>
</dbReference>
<evidence type="ECO:0000256" key="1">
    <source>
        <dbReference type="ARBA" id="ARBA00022598"/>
    </source>
</evidence>
<evidence type="ECO:0000256" key="2">
    <source>
        <dbReference type="ARBA" id="ARBA00022705"/>
    </source>
</evidence>
<dbReference type="InterPro" id="IPR013840">
    <property type="entry name" value="DNAligase_N"/>
</dbReference>
<keyword evidence="5 7" id="KW-0234">DNA repair</keyword>
<dbReference type="Pfam" id="PF03120">
    <property type="entry name" value="OB_DNA_ligase"/>
    <property type="match status" value="1"/>
</dbReference>
<dbReference type="EMBL" id="JAAOCA010000001">
    <property type="protein sequence ID" value="MBD1597333.1"/>
    <property type="molecule type" value="Genomic_DNA"/>
</dbReference>
<dbReference type="Gene3D" id="3.30.470.30">
    <property type="entry name" value="DNA ligase/mRNA capping enzyme"/>
    <property type="match status" value="1"/>
</dbReference>
<dbReference type="RefSeq" id="WP_190416749.1">
    <property type="nucleotide sequence ID" value="NZ_JAAOCA010000001.1"/>
</dbReference>
<dbReference type="InterPro" id="IPR012340">
    <property type="entry name" value="NA-bd_OB-fold"/>
</dbReference>
<evidence type="ECO:0000256" key="3">
    <source>
        <dbReference type="ARBA" id="ARBA00022763"/>
    </source>
</evidence>
<dbReference type="SMART" id="SM00532">
    <property type="entry name" value="LIGANc"/>
    <property type="match status" value="1"/>
</dbReference>
<dbReference type="EC" id="6.5.1.2" evidence="7"/>
<dbReference type="Proteomes" id="UP000805841">
    <property type="component" value="Unassembled WGS sequence"/>
</dbReference>
<evidence type="ECO:0000313" key="11">
    <source>
        <dbReference type="Proteomes" id="UP000805841"/>
    </source>
</evidence>
<keyword evidence="11" id="KW-1185">Reference proteome</keyword>
<comment type="caution">
    <text evidence="10">The sequence shown here is derived from an EMBL/GenBank/DDBJ whole genome shotgun (WGS) entry which is preliminary data.</text>
</comment>
<proteinExistence type="inferred from homology"/>
<sequence length="566" mass="61906">MARAYSIGLILLCWAFAGPAPACPPWNPEQAREQLHALDMQLRQWQTRYHRDGMADIADELYDQTLSRFTAWRSCFPGVPLAPQAPLATASGPLRHPVAHTGVHKLKDVEAVRAWLAGREGVWVQPKVDGVAVTVIYQQGRLAKVISRGDGHAGQDWTTNARQVGGLPARLAEPRSLLLQGELFLRMAGHVQATEGGLNARSLVAGWMARQQPPPALAQVDFFPWDWPEGPATLPGRLSELAALGFTLPQAYSQPVTDAAHASLWRERWYRAPLPFVTDGVILRDSLRPAADQWKAQPPYWIAAWKYPPQQALATVRGVTFETGRTGRVTPVLELEPVRLDDRTVRRVSLGTLARWQALNVQPGDHVAVELAGQTIPQVHSVAWRSPLRQRVEAPTAQLGALSCRRAAAGCEAQLLARLQWLAKPAQLDLRGVGPATWRRLLAANALPHLFAWLDLDSTTLPAMPGFGEVTAAKLAAQFANARQAGLHRWLRAMGLPPTGGASLPNDWHALAARSASDWAAQSGIGPVRGSALEAFFKHPDTQMLANYLSKKGFSEFSLLESPPNI</sequence>
<keyword evidence="1 7" id="KW-0436">Ligase</keyword>
<keyword evidence="3 7" id="KW-0227">DNA damage</keyword>
<reference evidence="10 11" key="1">
    <citation type="journal article" date="2020" name="Insects">
        <title>Bacteria Belonging to Pseudomonas typographi sp. nov. from the Bark Beetle Ips typographus Have Genomic Potential to Aid in the Host Ecology.</title>
        <authorList>
            <person name="Peral-Aranega E."/>
            <person name="Saati-Santamaria Z."/>
            <person name="Kolarik M."/>
            <person name="Rivas R."/>
            <person name="Garcia-Fraile P."/>
        </authorList>
    </citation>
    <scope>NUCLEOTIDE SEQUENCE [LARGE SCALE GENOMIC DNA]</scope>
    <source>
        <strain evidence="10 11">CA3A</strain>
    </source>
</reference>